<accession>A0A7X2LTQ3</accession>
<reference evidence="7 8" key="1">
    <citation type="submission" date="2019-11" db="EMBL/GenBank/DDBJ databases">
        <title>Novel species isolated from a subtropical stream in China.</title>
        <authorList>
            <person name="Lu H."/>
        </authorList>
    </citation>
    <scope>NUCLEOTIDE SEQUENCE [LARGE SCALE GENOMIC DNA]</scope>
    <source>
        <strain evidence="7 8">FT92W</strain>
    </source>
</reference>
<dbReference type="AlphaFoldDB" id="A0A7X2LTQ3"/>
<keyword evidence="1" id="KW-0808">Transferase</keyword>
<dbReference type="InterPro" id="IPR011712">
    <property type="entry name" value="Sig_transdc_His_kin_sub3_dim/P"/>
</dbReference>
<evidence type="ECO:0000256" key="3">
    <source>
        <dbReference type="ARBA" id="ARBA00023012"/>
    </source>
</evidence>
<dbReference type="GO" id="GO:0046983">
    <property type="term" value="F:protein dimerization activity"/>
    <property type="evidence" value="ECO:0007669"/>
    <property type="project" value="InterPro"/>
</dbReference>
<keyword evidence="4" id="KW-0812">Transmembrane</keyword>
<dbReference type="InterPro" id="IPR050482">
    <property type="entry name" value="Sensor_HK_TwoCompSys"/>
</dbReference>
<dbReference type="Pfam" id="PF02518">
    <property type="entry name" value="HATPase_c"/>
    <property type="match status" value="1"/>
</dbReference>
<evidence type="ECO:0000313" key="7">
    <source>
        <dbReference type="EMBL" id="MRV73233.1"/>
    </source>
</evidence>
<evidence type="ECO:0000256" key="5">
    <source>
        <dbReference type="SAM" id="SignalP"/>
    </source>
</evidence>
<evidence type="ECO:0000256" key="2">
    <source>
        <dbReference type="ARBA" id="ARBA00022777"/>
    </source>
</evidence>
<dbReference type="Gene3D" id="3.30.565.10">
    <property type="entry name" value="Histidine kinase-like ATPase, C-terminal domain"/>
    <property type="match status" value="1"/>
</dbReference>
<dbReference type="Pfam" id="PF07730">
    <property type="entry name" value="HisKA_3"/>
    <property type="match status" value="1"/>
</dbReference>
<evidence type="ECO:0000256" key="4">
    <source>
        <dbReference type="SAM" id="Phobius"/>
    </source>
</evidence>
<dbReference type="RefSeq" id="WP_154375584.1">
    <property type="nucleotide sequence ID" value="NZ_WKJJ01000009.1"/>
</dbReference>
<proteinExistence type="predicted"/>
<protein>
    <submittedName>
        <fullName evidence="7">Histidine kinase</fullName>
    </submittedName>
</protein>
<dbReference type="EMBL" id="WKJJ01000009">
    <property type="protein sequence ID" value="MRV73233.1"/>
    <property type="molecule type" value="Genomic_DNA"/>
</dbReference>
<keyword evidence="4" id="KW-1133">Transmembrane helix</keyword>
<dbReference type="InterPro" id="IPR011123">
    <property type="entry name" value="Y_Y_Y"/>
</dbReference>
<dbReference type="SMART" id="SM00387">
    <property type="entry name" value="HATPase_c"/>
    <property type="match status" value="1"/>
</dbReference>
<dbReference type="InterPro" id="IPR013783">
    <property type="entry name" value="Ig-like_fold"/>
</dbReference>
<feature type="domain" description="Histidine kinase/HSP90-like ATPase" evidence="6">
    <location>
        <begin position="895"/>
        <end position="992"/>
    </location>
</feature>
<dbReference type="Gene3D" id="2.130.10.10">
    <property type="entry name" value="YVTN repeat-like/Quinoprotein amine dehydrogenase"/>
    <property type="match status" value="3"/>
</dbReference>
<dbReference type="SUPFAM" id="SSF55874">
    <property type="entry name" value="ATPase domain of HSP90 chaperone/DNA topoisomerase II/histidine kinase"/>
    <property type="match status" value="1"/>
</dbReference>
<dbReference type="CDD" id="cd16917">
    <property type="entry name" value="HATPase_UhpB-NarQ-NarX-like"/>
    <property type="match status" value="1"/>
</dbReference>
<dbReference type="Pfam" id="PF07495">
    <property type="entry name" value="Y_Y_Y"/>
    <property type="match status" value="1"/>
</dbReference>
<dbReference type="InterPro" id="IPR011110">
    <property type="entry name" value="Reg_prop"/>
</dbReference>
<keyword evidence="5" id="KW-0732">Signal</keyword>
<dbReference type="InterPro" id="IPR003594">
    <property type="entry name" value="HATPase_dom"/>
</dbReference>
<dbReference type="PANTHER" id="PTHR24421:SF62">
    <property type="entry name" value="SENSORY TRANSDUCTION HISTIDINE KINASE"/>
    <property type="match status" value="1"/>
</dbReference>
<dbReference type="PANTHER" id="PTHR24421">
    <property type="entry name" value="NITRATE/NITRITE SENSOR PROTEIN NARX-RELATED"/>
    <property type="match status" value="1"/>
</dbReference>
<evidence type="ECO:0000259" key="6">
    <source>
        <dbReference type="SMART" id="SM00387"/>
    </source>
</evidence>
<sequence length="1021" mass="110793">MTASHIQTRLAGALLALLLSFAPPARAAVVPPQSSRLLADYAHTRWNGLQAAPRDVLKFAQTSDGWLWMATPAGLFRFDGMAFERMDSVQGHHLLSSNVLGLLAASDGRFFVGYRFGGISLFTNGTVRNFGEAEGLPAGIIMSITEGPDGSVWAATGGGLAVLHKGAARFAQLGPDSGLPQGVARQVLFSKSGRLWVSVHDGIYYRDPGQQRFTRSWPLLDLMGMAEGPDGTLWAGDGVSHYYRVLAAAPSSKALARPELDGNGMLFDRDGTMWLLKSHGLERRRGDWRAAPGPGQQLTTENGISGPLPQSFFQDREGNVWIGTSTGMDRLRRNRIHTLPVAAPFDHPAMAPLPGGDMLIGDMSLPQAHTASPQGLLRKVLDRGFSASHGAADGDLWLGDHASVWRMEDGRVAWRMALPHPALGGLTQALAPDARGRLWVSVARDGLYRLEDGIWRRNGGLDALPSQPGMLAMTLAIDGGGNVWAGYLRNRIARIDRHDQVRVFGDADGLEVGNVLALRVDGPRVWAGGEFGLALFEGDKVFHVVGRGGKPFRGVSGIVRTANGELWLHGADGAIRIAAADVARVLRDPAWPVPFERFDGLDGLLGGAEQVRPLPSLAQDRSGRLWFATASDIATLDPAAIPRNRSAPPVQIRTVQSDGRAYQPLQEVVLPEGSSDLQLAFTALSLGMPERVRFRYRLEGIDHHWQDAGERRAAFYTNLPPGSYRFHVTAANEDGVWNSNGAAIRITIPPMFTQTPWFIALLAALGALALGGLYVLRVRHLTARMHDRLQVRLRERARIARGLHDTLLQSVQSLIMFFDRQAQALPCDAQERKKIEQTLELADQLMIEGRDYIMELRSGDAPGDLSAALAEYGGVLLHERLHTSVQGNPRALLPHVHGEVHAIAREALFNAARHAQAGRVELALEYGRDCFTLRVQDDGCGLALDVASTHARPGHYGLVGMRERATAIGAGFSVDSMQGQGTSIRLSLGAKLAYVERRGAWLARLLPGRNRMGTAPCGMDH</sequence>
<dbReference type="InterPro" id="IPR015943">
    <property type="entry name" value="WD40/YVTN_repeat-like_dom_sf"/>
</dbReference>
<feature type="chain" id="PRO_5030693788" evidence="5">
    <location>
        <begin position="28"/>
        <end position="1021"/>
    </location>
</feature>
<name>A0A7X2LTQ3_9BURK</name>
<comment type="caution">
    <text evidence="7">The sequence shown here is derived from an EMBL/GenBank/DDBJ whole genome shotgun (WGS) entry which is preliminary data.</text>
</comment>
<dbReference type="GO" id="GO:0016020">
    <property type="term" value="C:membrane"/>
    <property type="evidence" value="ECO:0007669"/>
    <property type="project" value="InterPro"/>
</dbReference>
<feature type="transmembrane region" description="Helical" evidence="4">
    <location>
        <begin position="757"/>
        <end position="776"/>
    </location>
</feature>
<keyword evidence="3" id="KW-0902">Two-component regulatory system</keyword>
<organism evidence="7 8">
    <name type="scientific">Pseudoduganella rivuli</name>
    <dbReference type="NCBI Taxonomy" id="2666085"/>
    <lineage>
        <taxon>Bacteria</taxon>
        <taxon>Pseudomonadati</taxon>
        <taxon>Pseudomonadota</taxon>
        <taxon>Betaproteobacteria</taxon>
        <taxon>Burkholderiales</taxon>
        <taxon>Oxalobacteraceae</taxon>
        <taxon>Telluria group</taxon>
        <taxon>Pseudoduganella</taxon>
    </lineage>
</organism>
<dbReference type="GO" id="GO:0000155">
    <property type="term" value="F:phosphorelay sensor kinase activity"/>
    <property type="evidence" value="ECO:0007669"/>
    <property type="project" value="InterPro"/>
</dbReference>
<dbReference type="Proteomes" id="UP000446768">
    <property type="component" value="Unassembled WGS sequence"/>
</dbReference>
<dbReference type="SUPFAM" id="SSF63829">
    <property type="entry name" value="Calcium-dependent phosphotriesterase"/>
    <property type="match status" value="2"/>
</dbReference>
<gene>
    <name evidence="7" type="ORF">GJ700_16095</name>
</gene>
<dbReference type="Pfam" id="PF07494">
    <property type="entry name" value="Reg_prop"/>
    <property type="match status" value="1"/>
</dbReference>
<evidence type="ECO:0000256" key="1">
    <source>
        <dbReference type="ARBA" id="ARBA00022679"/>
    </source>
</evidence>
<dbReference type="Gene3D" id="1.20.5.1930">
    <property type="match status" value="1"/>
</dbReference>
<feature type="signal peptide" evidence="5">
    <location>
        <begin position="1"/>
        <end position="27"/>
    </location>
</feature>
<keyword evidence="4" id="KW-0472">Membrane</keyword>
<evidence type="ECO:0000313" key="8">
    <source>
        <dbReference type="Proteomes" id="UP000446768"/>
    </source>
</evidence>
<keyword evidence="2 7" id="KW-0418">Kinase</keyword>
<dbReference type="InterPro" id="IPR036890">
    <property type="entry name" value="HATPase_C_sf"/>
</dbReference>
<dbReference type="Gene3D" id="2.60.40.10">
    <property type="entry name" value="Immunoglobulins"/>
    <property type="match status" value="1"/>
</dbReference>
<keyword evidence="8" id="KW-1185">Reference proteome</keyword>